<gene>
    <name evidence="3" type="ORF">GCM10008023_33820</name>
</gene>
<comment type="caution">
    <text evidence="3">The sequence shown here is derived from an EMBL/GenBank/DDBJ whole genome shotgun (WGS) entry which is preliminary data.</text>
</comment>
<evidence type="ECO:0000256" key="1">
    <source>
        <dbReference type="ARBA" id="ARBA00022723"/>
    </source>
</evidence>
<accession>A0ABQ3LQM4</accession>
<dbReference type="Proteomes" id="UP000652430">
    <property type="component" value="Unassembled WGS sequence"/>
</dbReference>
<keyword evidence="2" id="KW-0378">Hydrolase</keyword>
<evidence type="ECO:0008006" key="5">
    <source>
        <dbReference type="Google" id="ProtNLM"/>
    </source>
</evidence>
<protein>
    <recommendedName>
        <fullName evidence="5">M42 family peptidase</fullName>
    </recommendedName>
</protein>
<evidence type="ECO:0000313" key="3">
    <source>
        <dbReference type="EMBL" id="GHH23163.1"/>
    </source>
</evidence>
<name>A0ABQ3LQM4_9SPHN</name>
<dbReference type="SUPFAM" id="SSF53187">
    <property type="entry name" value="Zn-dependent exopeptidases"/>
    <property type="match status" value="1"/>
</dbReference>
<dbReference type="Gene3D" id="3.40.630.10">
    <property type="entry name" value="Zn peptidases"/>
    <property type="match status" value="1"/>
</dbReference>
<reference evidence="4" key="1">
    <citation type="journal article" date="2019" name="Int. J. Syst. Evol. Microbiol.">
        <title>The Global Catalogue of Microorganisms (GCM) 10K type strain sequencing project: providing services to taxonomists for standard genome sequencing and annotation.</title>
        <authorList>
            <consortium name="The Broad Institute Genomics Platform"/>
            <consortium name="The Broad Institute Genome Sequencing Center for Infectious Disease"/>
            <person name="Wu L."/>
            <person name="Ma J."/>
        </authorList>
    </citation>
    <scope>NUCLEOTIDE SEQUENCE [LARGE SCALE GENOMIC DNA]</scope>
    <source>
        <strain evidence="4">CGMCC 1.8957</strain>
    </source>
</reference>
<evidence type="ECO:0000256" key="2">
    <source>
        <dbReference type="ARBA" id="ARBA00022801"/>
    </source>
</evidence>
<dbReference type="Gene3D" id="2.40.30.40">
    <property type="entry name" value="Peptidase M42, domain 2"/>
    <property type="match status" value="1"/>
</dbReference>
<evidence type="ECO:0000313" key="4">
    <source>
        <dbReference type="Proteomes" id="UP000652430"/>
    </source>
</evidence>
<sequence length="57" mass="6256">MRRVMRREFMPLADQSTHDGVGSVIAQHGTSGPTVMLDAHMDEFGGMVRRVTPADAE</sequence>
<proteinExistence type="predicted"/>
<dbReference type="RefSeq" id="WP_229839468.1">
    <property type="nucleotide sequence ID" value="NZ_BNAQ01000006.1"/>
</dbReference>
<dbReference type="InterPro" id="IPR023367">
    <property type="entry name" value="Peptidase_M42_dom2"/>
</dbReference>
<dbReference type="Pfam" id="PF05343">
    <property type="entry name" value="Peptidase_M42"/>
    <property type="match status" value="1"/>
</dbReference>
<dbReference type="InterPro" id="IPR008007">
    <property type="entry name" value="Peptidase_M42"/>
</dbReference>
<keyword evidence="1" id="KW-0479">Metal-binding</keyword>
<organism evidence="3 4">
    <name type="scientific">Sphingomonas glacialis</name>
    <dbReference type="NCBI Taxonomy" id="658225"/>
    <lineage>
        <taxon>Bacteria</taxon>
        <taxon>Pseudomonadati</taxon>
        <taxon>Pseudomonadota</taxon>
        <taxon>Alphaproteobacteria</taxon>
        <taxon>Sphingomonadales</taxon>
        <taxon>Sphingomonadaceae</taxon>
        <taxon>Sphingomonas</taxon>
    </lineage>
</organism>
<dbReference type="EMBL" id="BNAQ01000006">
    <property type="protein sequence ID" value="GHH23163.1"/>
    <property type="molecule type" value="Genomic_DNA"/>
</dbReference>
<keyword evidence="4" id="KW-1185">Reference proteome</keyword>